<dbReference type="Pfam" id="PF06835">
    <property type="entry name" value="LptC"/>
    <property type="match status" value="1"/>
</dbReference>
<keyword evidence="2" id="KW-1185">Reference proteome</keyword>
<organism evidence="1 2">
    <name type="scientific">Mycovorax composti</name>
    <dbReference type="NCBI Taxonomy" id="2962693"/>
    <lineage>
        <taxon>Bacteria</taxon>
        <taxon>Pseudomonadati</taxon>
        <taxon>Bacteroidota</taxon>
        <taxon>Chitinophagia</taxon>
        <taxon>Chitinophagales</taxon>
        <taxon>Chitinophagaceae</taxon>
        <taxon>Mycovorax</taxon>
    </lineage>
</organism>
<dbReference type="Gene3D" id="2.60.450.10">
    <property type="entry name" value="Lipopolysaccharide (LPS) transport protein A like domain"/>
    <property type="match status" value="1"/>
</dbReference>
<dbReference type="NCBIfam" id="TIGR04409">
    <property type="entry name" value="LptC_YrbK"/>
    <property type="match status" value="1"/>
</dbReference>
<gene>
    <name evidence="1" type="ORF">PIECOFPK_00368</name>
</gene>
<dbReference type="InterPro" id="IPR026265">
    <property type="entry name" value="LptC"/>
</dbReference>
<dbReference type="InterPro" id="IPR010664">
    <property type="entry name" value="LipoPS_assembly_LptC-rel"/>
</dbReference>
<proteinExistence type="predicted"/>
<sequence length="195" mass="22581">MRLLYLSTNFNSIALRYFFIFWGALLMLSCENSESDIQALNRRSVQKDEARKVESFLSQGGQVKARLVTPVMLRVNADTPYVEFPQSLHVDFYNDSKIVETRLDSKYGKYYEKLNKVYLRDSVVVVSIKGDTLLCEDLWWDQNKEIFYTDLPVLLKSPAQYIPAKDGLEATQDFKKITFKTVHDSRLVTEEGTLP</sequence>
<evidence type="ECO:0000313" key="2">
    <source>
        <dbReference type="Proteomes" id="UP001321305"/>
    </source>
</evidence>
<dbReference type="PROSITE" id="PS51257">
    <property type="entry name" value="PROKAR_LIPOPROTEIN"/>
    <property type="match status" value="1"/>
</dbReference>
<evidence type="ECO:0008006" key="3">
    <source>
        <dbReference type="Google" id="ProtNLM"/>
    </source>
</evidence>
<reference evidence="2" key="1">
    <citation type="submission" date="2024-01" db="EMBL/GenBank/DDBJ databases">
        <title>Mycovorax composti gen. nov. sp. nov., a member of the family Chitinophagaceae isolated from button mushroom compost.</title>
        <authorList>
            <person name="Thai M."/>
            <person name="Bell T.L."/>
            <person name="Kertesz M.A."/>
        </authorList>
    </citation>
    <scope>NUCLEOTIDE SEQUENCE [LARGE SCALE GENOMIC DNA]</scope>
    <source>
        <strain evidence="2">C216</strain>
    </source>
</reference>
<protein>
    <recommendedName>
        <fullName evidence="3">LPS export ABC transporter periplasmic protein LptC</fullName>
    </recommendedName>
</protein>
<dbReference type="EMBL" id="CP144143">
    <property type="protein sequence ID" value="WWC82660.1"/>
    <property type="molecule type" value="Genomic_DNA"/>
</dbReference>
<dbReference type="Proteomes" id="UP001321305">
    <property type="component" value="Chromosome"/>
</dbReference>
<evidence type="ECO:0000313" key="1">
    <source>
        <dbReference type="EMBL" id="WWC82660.1"/>
    </source>
</evidence>
<accession>A0ABZ2EH15</accession>
<name>A0ABZ2EH15_9BACT</name>